<dbReference type="InterPro" id="IPR006028">
    <property type="entry name" value="GABAA/Glycine_rcpt"/>
</dbReference>
<dbReference type="SUPFAM" id="SSF90112">
    <property type="entry name" value="Neurotransmitter-gated ion-channel transmembrane pore"/>
    <property type="match status" value="1"/>
</dbReference>
<keyword evidence="10" id="KW-1015">Disulfide bond</keyword>
<dbReference type="Pfam" id="PF02932">
    <property type="entry name" value="Neur_chan_memb"/>
    <property type="match status" value="1"/>
</dbReference>
<comment type="subcellular location">
    <subcellularLocation>
        <location evidence="2">Cell membrane</location>
    </subcellularLocation>
    <subcellularLocation>
        <location evidence="1">Membrane</location>
        <topology evidence="1">Multi-pass membrane protein</topology>
    </subcellularLocation>
</comment>
<dbReference type="PROSITE" id="PS00010">
    <property type="entry name" value="ASX_HYDROXYL"/>
    <property type="match status" value="1"/>
</dbReference>
<dbReference type="InterPro" id="IPR036719">
    <property type="entry name" value="Neuro-gated_channel_TM_sf"/>
</dbReference>
<evidence type="ECO:0000256" key="14">
    <source>
        <dbReference type="SAM" id="MobiDB-lite"/>
    </source>
</evidence>
<dbReference type="PROSITE" id="PS01187">
    <property type="entry name" value="EGF_CA"/>
    <property type="match status" value="1"/>
</dbReference>
<dbReference type="SMART" id="SM00179">
    <property type="entry name" value="EGF_CA"/>
    <property type="match status" value="2"/>
</dbReference>
<keyword evidence="11" id="KW-0869">Chloride channel</keyword>
<keyword evidence="19" id="KW-1185">Reference proteome</keyword>
<dbReference type="Gene3D" id="2.70.170.10">
    <property type="entry name" value="Neurotransmitter-gated ion-channel ligand-binding domain"/>
    <property type="match status" value="1"/>
</dbReference>
<dbReference type="GO" id="GO:0034707">
    <property type="term" value="C:chloride channel complex"/>
    <property type="evidence" value="ECO:0007669"/>
    <property type="project" value="UniProtKB-KW"/>
</dbReference>
<dbReference type="InterPro" id="IPR038050">
    <property type="entry name" value="Neuro_actylchol_rec"/>
</dbReference>
<dbReference type="FunFam" id="2.70.170.10:FF:000073">
    <property type="entry name" value="Uncharacterized protein"/>
    <property type="match status" value="1"/>
</dbReference>
<proteinExistence type="predicted"/>
<dbReference type="InterPro" id="IPR018097">
    <property type="entry name" value="EGF_Ca-bd_CS"/>
</dbReference>
<dbReference type="InterPro" id="IPR000152">
    <property type="entry name" value="EGF-type_Asp/Asn_hydroxyl_site"/>
</dbReference>
<dbReference type="InterPro" id="IPR000742">
    <property type="entry name" value="EGF"/>
</dbReference>
<dbReference type="InterPro" id="IPR022041">
    <property type="entry name" value="Methyltransf_FA"/>
</dbReference>
<dbReference type="SUPFAM" id="SSF82895">
    <property type="entry name" value="TSP-1 type 1 repeat"/>
    <property type="match status" value="1"/>
</dbReference>
<feature type="domain" description="Apple" evidence="17">
    <location>
        <begin position="17"/>
        <end position="112"/>
    </location>
</feature>
<dbReference type="GO" id="GO:0004888">
    <property type="term" value="F:transmembrane signaling receptor activity"/>
    <property type="evidence" value="ECO:0007669"/>
    <property type="project" value="InterPro"/>
</dbReference>
<dbReference type="InterPro" id="IPR001881">
    <property type="entry name" value="EGF-like_Ca-bd_dom"/>
</dbReference>
<dbReference type="PROSITE" id="PS50948">
    <property type="entry name" value="PAN"/>
    <property type="match status" value="1"/>
</dbReference>
<dbReference type="SUPFAM" id="SSF57196">
    <property type="entry name" value="EGF/Laminin"/>
    <property type="match status" value="2"/>
</dbReference>
<evidence type="ECO:0000256" key="12">
    <source>
        <dbReference type="ARBA" id="ARBA00023214"/>
    </source>
</evidence>
<feature type="chain" id="PRO_5035427779" evidence="16">
    <location>
        <begin position="23"/>
        <end position="945"/>
    </location>
</feature>
<dbReference type="Gene3D" id="2.10.25.10">
    <property type="entry name" value="Laminin"/>
    <property type="match status" value="2"/>
</dbReference>
<keyword evidence="4" id="KW-1003">Cell membrane</keyword>
<evidence type="ECO:0000259" key="17">
    <source>
        <dbReference type="PROSITE" id="PS50948"/>
    </source>
</evidence>
<dbReference type="OrthoDB" id="10043964at2759"/>
<dbReference type="GO" id="GO:0005230">
    <property type="term" value="F:extracellular ligand-gated monoatomic ion channel activity"/>
    <property type="evidence" value="ECO:0007669"/>
    <property type="project" value="InterPro"/>
</dbReference>
<dbReference type="SUPFAM" id="SSF57414">
    <property type="entry name" value="Hairpin loop containing domain-like"/>
    <property type="match status" value="1"/>
</dbReference>
<dbReference type="GO" id="GO:0005509">
    <property type="term" value="F:calcium ion binding"/>
    <property type="evidence" value="ECO:0007669"/>
    <property type="project" value="InterPro"/>
</dbReference>
<dbReference type="Gene3D" id="2.20.100.10">
    <property type="entry name" value="Thrombospondin type-1 (TSP1) repeat"/>
    <property type="match status" value="1"/>
</dbReference>
<dbReference type="InterPro" id="IPR000884">
    <property type="entry name" value="TSP1_rpt"/>
</dbReference>
<dbReference type="InterPro" id="IPR036734">
    <property type="entry name" value="Neur_chan_lig-bd_sf"/>
</dbReference>
<dbReference type="SMART" id="SM00209">
    <property type="entry name" value="TSP1"/>
    <property type="match status" value="1"/>
</dbReference>
<evidence type="ECO:0000256" key="4">
    <source>
        <dbReference type="ARBA" id="ARBA00022475"/>
    </source>
</evidence>
<evidence type="ECO:0000256" key="2">
    <source>
        <dbReference type="ARBA" id="ARBA00004236"/>
    </source>
</evidence>
<keyword evidence="7 15" id="KW-1133">Transmembrane helix</keyword>
<feature type="signal peptide" evidence="16">
    <location>
        <begin position="1"/>
        <end position="22"/>
    </location>
</feature>
<dbReference type="Pfam" id="PF00090">
    <property type="entry name" value="TSP_1"/>
    <property type="match status" value="1"/>
</dbReference>
<dbReference type="InterPro" id="IPR003609">
    <property type="entry name" value="Pan_app"/>
</dbReference>
<dbReference type="CDD" id="cd00054">
    <property type="entry name" value="EGF_CA"/>
    <property type="match status" value="2"/>
</dbReference>
<dbReference type="FunFam" id="2.20.100.10:FF:000001">
    <property type="entry name" value="semaphorin-5A isoform X1"/>
    <property type="match status" value="1"/>
</dbReference>
<keyword evidence="3" id="KW-0813">Transport</keyword>
<dbReference type="PRINTS" id="PR00253">
    <property type="entry name" value="GABAARECEPTR"/>
</dbReference>
<dbReference type="SMART" id="SM00181">
    <property type="entry name" value="EGF"/>
    <property type="match status" value="2"/>
</dbReference>
<feature type="transmembrane region" description="Helical" evidence="15">
    <location>
        <begin position="741"/>
        <end position="766"/>
    </location>
</feature>
<keyword evidence="9 15" id="KW-0472">Membrane</keyword>
<dbReference type="FunFam" id="1.20.58.390:FF:000132">
    <property type="entry name" value="Uncharacterized protein"/>
    <property type="match status" value="1"/>
</dbReference>
<dbReference type="AlphaFoldDB" id="A0A8J9ZMY0"/>
<evidence type="ECO:0000256" key="1">
    <source>
        <dbReference type="ARBA" id="ARBA00004141"/>
    </source>
</evidence>
<evidence type="ECO:0000256" key="9">
    <source>
        <dbReference type="ARBA" id="ARBA00023136"/>
    </source>
</evidence>
<dbReference type="InterPro" id="IPR006202">
    <property type="entry name" value="Neur_chan_lig-bd"/>
</dbReference>
<keyword evidence="6 16" id="KW-0732">Signal</keyword>
<organism evidence="18 19">
    <name type="scientific">Branchiostoma lanceolatum</name>
    <name type="common">Common lancelet</name>
    <name type="synonym">Amphioxus lanceolatum</name>
    <dbReference type="NCBI Taxonomy" id="7740"/>
    <lineage>
        <taxon>Eukaryota</taxon>
        <taxon>Metazoa</taxon>
        <taxon>Chordata</taxon>
        <taxon>Cephalochordata</taxon>
        <taxon>Leptocardii</taxon>
        <taxon>Amphioxiformes</taxon>
        <taxon>Branchiostomatidae</taxon>
        <taxon>Branchiostoma</taxon>
    </lineage>
</organism>
<evidence type="ECO:0000256" key="5">
    <source>
        <dbReference type="ARBA" id="ARBA00022692"/>
    </source>
</evidence>
<dbReference type="GO" id="GO:0005886">
    <property type="term" value="C:plasma membrane"/>
    <property type="evidence" value="ECO:0007669"/>
    <property type="project" value="UniProtKB-SubCell"/>
</dbReference>
<evidence type="ECO:0000256" key="13">
    <source>
        <dbReference type="ARBA" id="ARBA00023303"/>
    </source>
</evidence>
<dbReference type="Proteomes" id="UP000838412">
    <property type="component" value="Chromosome 3"/>
</dbReference>
<evidence type="ECO:0000256" key="8">
    <source>
        <dbReference type="ARBA" id="ARBA00023065"/>
    </source>
</evidence>
<keyword evidence="8" id="KW-0406">Ion transport</keyword>
<evidence type="ECO:0000256" key="10">
    <source>
        <dbReference type="ARBA" id="ARBA00023157"/>
    </source>
</evidence>
<evidence type="ECO:0000256" key="15">
    <source>
        <dbReference type="SAM" id="Phobius"/>
    </source>
</evidence>
<keyword evidence="12" id="KW-0868">Chloride</keyword>
<evidence type="ECO:0000313" key="18">
    <source>
        <dbReference type="EMBL" id="CAH1257249.1"/>
    </source>
</evidence>
<feature type="region of interest" description="Disordered" evidence="14">
    <location>
        <begin position="774"/>
        <end position="812"/>
    </location>
</feature>
<evidence type="ECO:0000256" key="6">
    <source>
        <dbReference type="ARBA" id="ARBA00022729"/>
    </source>
</evidence>
<accession>A0A8J9ZMY0</accession>
<dbReference type="Pfam" id="PF02931">
    <property type="entry name" value="Neur_chan_LBD"/>
    <property type="match status" value="1"/>
</dbReference>
<feature type="compositionally biased region" description="Polar residues" evidence="14">
    <location>
        <begin position="797"/>
        <end position="811"/>
    </location>
</feature>
<evidence type="ECO:0000256" key="3">
    <source>
        <dbReference type="ARBA" id="ARBA00022448"/>
    </source>
</evidence>
<dbReference type="InterPro" id="IPR006201">
    <property type="entry name" value="Neur_channel"/>
</dbReference>
<gene>
    <name evidence="18" type="primary">GLRA3</name>
    <name evidence="18" type="ORF">BLAG_LOCUS15243</name>
</gene>
<keyword evidence="5 15" id="KW-0812">Transmembrane</keyword>
<evidence type="ECO:0000256" key="11">
    <source>
        <dbReference type="ARBA" id="ARBA00023173"/>
    </source>
</evidence>
<keyword evidence="13" id="KW-0407">Ion channel</keyword>
<feature type="transmembrane region" description="Helical" evidence="15">
    <location>
        <begin position="914"/>
        <end position="933"/>
    </location>
</feature>
<dbReference type="SUPFAM" id="SSF63712">
    <property type="entry name" value="Nicotinic receptor ligand binding domain-like"/>
    <property type="match status" value="1"/>
</dbReference>
<dbReference type="PANTHER" id="PTHR18945">
    <property type="entry name" value="NEUROTRANSMITTER GATED ION CHANNEL"/>
    <property type="match status" value="1"/>
</dbReference>
<evidence type="ECO:0000313" key="19">
    <source>
        <dbReference type="Proteomes" id="UP000838412"/>
    </source>
</evidence>
<dbReference type="PROSITE" id="PS50092">
    <property type="entry name" value="TSP1"/>
    <property type="match status" value="1"/>
</dbReference>
<sequence>MTAIHPYVALLILGLHCQRTLSAYPFDEFLLFSSAAIWGHDDEVINGLSTAGCLQACLQGTTRVPAGTCRSIDYDLNNSICYLSLGYKVFFPADFRTGLNRFDHYQILIDECVESTHDCSHGCVDESDGFSCTCPPAAGLTLGPDTKTCIDIDECSQNNGGCAVNEECVNVFGSFYCACLGGGPILVNSSTCSACQHRLTTNLEAAYIWDLPPITSPYTVKVRAIRAREVYMALSSANGGTDSMIQIVIGDQSSIGHARGLTAAATPNILPLGEYRVFWLTWSADGTVAVRAHEESLPFIQMTAPGLELGPVRHIGYHAGAAGVADWDFCYVNGDWSEWGSWAPCDAPCGFGMRARSRTCTEPPPVHVLGGTCIGQAAASSLCLVPGMCQESDTWLEGLFDPGESNISWADWQENWKTGKFLPPGYDNTEAPSEGGMDVASNVYILNIGSLSEKHANISIRVQYVLSWVDSRLFGIAPSWIPVPPTLLWSPPLAFGQSVRTATTEEEEDNSMWLDQRGLIVYKITRLLRVSCVAELELYPLDTQICRVALLGYNGIRLRLQPSNNVARAPIKSDATGVTSQFTFIGVEESATFQSFISNDTAETGCEFFNQVCDYLSESCMTSLSDTCKAGKNCAICSLVLGTCQFKISSCPNYINDTSAFTSLELRMRLRRVLWRYLLTAYLPSVVIVVASYLQIWLSPKQSAVSARVVLGTTAVLAMISQTGKTARMPWVERPRAIDVWMLGCLSFVTVALLETALVNYISTYLQDKEQMKIRSEQRGKEQNPPIRIPRPGLRDTTASASGQHEAQRSSFGAGDTRLCIPRARLHAPLSVCWHQLPDKEWVIVLKKKAKTKSAKADDKRQKQSNSDGNPVVSYVPISCMSSSDYEDFPEFDPRAFKPSATERADSLTMKIDSYAKVVFPLIFLVFNIAYWVTYQYGEYTRHHN</sequence>
<dbReference type="CDD" id="cd19049">
    <property type="entry name" value="LGIC_TM_anion"/>
    <property type="match status" value="1"/>
</dbReference>
<dbReference type="Pfam" id="PF12248">
    <property type="entry name" value="Methyltransf_FA"/>
    <property type="match status" value="1"/>
</dbReference>
<name>A0A8J9ZMY0_BRALA</name>
<dbReference type="Gene3D" id="1.20.58.390">
    <property type="entry name" value="Neurotransmitter-gated ion-channel transmembrane domain"/>
    <property type="match status" value="1"/>
</dbReference>
<protein>
    <submittedName>
        <fullName evidence="18">GLRA3 protein</fullName>
    </submittedName>
</protein>
<evidence type="ECO:0000256" key="7">
    <source>
        <dbReference type="ARBA" id="ARBA00022989"/>
    </source>
</evidence>
<feature type="transmembrane region" description="Helical" evidence="15">
    <location>
        <begin position="705"/>
        <end position="721"/>
    </location>
</feature>
<reference evidence="18" key="1">
    <citation type="submission" date="2022-01" db="EMBL/GenBank/DDBJ databases">
        <authorList>
            <person name="Braso-Vives M."/>
        </authorList>
    </citation>
    <scope>NUCLEOTIDE SEQUENCE</scope>
</reference>
<dbReference type="GO" id="GO:0005254">
    <property type="term" value="F:chloride channel activity"/>
    <property type="evidence" value="ECO:0007669"/>
    <property type="project" value="UniProtKB-KW"/>
</dbReference>
<dbReference type="InterPro" id="IPR036383">
    <property type="entry name" value="TSP1_rpt_sf"/>
</dbReference>
<feature type="transmembrane region" description="Helical" evidence="15">
    <location>
        <begin position="674"/>
        <end position="698"/>
    </location>
</feature>
<evidence type="ECO:0000256" key="16">
    <source>
        <dbReference type="SAM" id="SignalP"/>
    </source>
</evidence>
<dbReference type="InterPro" id="IPR006029">
    <property type="entry name" value="Neurotrans-gated_channel_TM"/>
</dbReference>
<dbReference type="EMBL" id="OV696688">
    <property type="protein sequence ID" value="CAH1257249.1"/>
    <property type="molecule type" value="Genomic_DNA"/>
</dbReference>
<dbReference type="Gene3D" id="3.50.4.10">
    <property type="entry name" value="Hepatocyte Growth Factor"/>
    <property type="match status" value="1"/>
</dbReference>